<dbReference type="PANTHER" id="PTHR19303:SF73">
    <property type="entry name" value="PROTEIN PDC2"/>
    <property type="match status" value="1"/>
</dbReference>
<dbReference type="SUPFAM" id="SSF46689">
    <property type="entry name" value="Homeodomain-like"/>
    <property type="match status" value="1"/>
</dbReference>
<reference evidence="5" key="1">
    <citation type="submission" date="2025-08" db="UniProtKB">
        <authorList>
            <consortium name="RefSeq"/>
        </authorList>
    </citation>
    <scope>IDENTIFICATION</scope>
    <source>
        <tissue evidence="5">Muscle</tissue>
    </source>
</reference>
<feature type="domain" description="HTH CENPB-type" evidence="3">
    <location>
        <begin position="26"/>
        <end position="97"/>
    </location>
</feature>
<dbReference type="GeneID" id="106477940"/>
<evidence type="ECO:0000313" key="4">
    <source>
        <dbReference type="Proteomes" id="UP000694941"/>
    </source>
</evidence>
<sequence>KDQIQRLVKRKAEVLNDYENNAPAERQRKIRKTGNEEINELNWKWFIDVTTRRVPVNGPLIQAQALCFASDLKIDTFHASNGWLESFLKRHNIVLGTTSGESGDVDRNVVSDWKEKLPTVCKGYRPQDIFNMDETGLFFRHSSTNKTYYVKGSDCADGKQSKECMTIGLCASMTGEKLTPIVTPKLLQNHKCESPA</sequence>
<organism evidence="4 5">
    <name type="scientific">Limulus polyphemus</name>
    <name type="common">Atlantic horseshoe crab</name>
    <dbReference type="NCBI Taxonomy" id="6850"/>
    <lineage>
        <taxon>Eukaryota</taxon>
        <taxon>Metazoa</taxon>
        <taxon>Ecdysozoa</taxon>
        <taxon>Arthropoda</taxon>
        <taxon>Chelicerata</taxon>
        <taxon>Merostomata</taxon>
        <taxon>Xiphosura</taxon>
        <taxon>Limulidae</taxon>
        <taxon>Limulus</taxon>
    </lineage>
</organism>
<dbReference type="Gene3D" id="1.10.10.60">
    <property type="entry name" value="Homeodomain-like"/>
    <property type="match status" value="1"/>
</dbReference>
<keyword evidence="4" id="KW-1185">Reference proteome</keyword>
<evidence type="ECO:0000256" key="2">
    <source>
        <dbReference type="ARBA" id="ARBA00023125"/>
    </source>
</evidence>
<dbReference type="SMART" id="SM00674">
    <property type="entry name" value="CENPB"/>
    <property type="match status" value="1"/>
</dbReference>
<gene>
    <name evidence="5" type="primary">LOC106477940</name>
</gene>
<evidence type="ECO:0000313" key="5">
    <source>
        <dbReference type="RefSeq" id="XP_013793905.1"/>
    </source>
</evidence>
<comment type="subcellular location">
    <subcellularLocation>
        <location evidence="1">Nucleus</location>
    </subcellularLocation>
</comment>
<dbReference type="InterPro" id="IPR006600">
    <property type="entry name" value="HTH_CenpB_DNA-bd_dom"/>
</dbReference>
<dbReference type="Proteomes" id="UP000694941">
    <property type="component" value="Unplaced"/>
</dbReference>
<dbReference type="Pfam" id="PF03221">
    <property type="entry name" value="HTH_Tnp_Tc5"/>
    <property type="match status" value="1"/>
</dbReference>
<feature type="non-terminal residue" evidence="5">
    <location>
        <position position="196"/>
    </location>
</feature>
<accession>A0ABM1C4D1</accession>
<feature type="non-terminal residue" evidence="5">
    <location>
        <position position="1"/>
    </location>
</feature>
<dbReference type="InterPro" id="IPR050863">
    <property type="entry name" value="CenT-Element_Derived"/>
</dbReference>
<keyword evidence="2" id="KW-0238">DNA-binding</keyword>
<evidence type="ECO:0000259" key="3">
    <source>
        <dbReference type="PROSITE" id="PS51253"/>
    </source>
</evidence>
<dbReference type="PANTHER" id="PTHR19303">
    <property type="entry name" value="TRANSPOSON"/>
    <property type="match status" value="1"/>
</dbReference>
<evidence type="ECO:0000256" key="1">
    <source>
        <dbReference type="ARBA" id="ARBA00004123"/>
    </source>
</evidence>
<dbReference type="InterPro" id="IPR009057">
    <property type="entry name" value="Homeodomain-like_sf"/>
</dbReference>
<name>A0ABM1C4D1_LIMPO</name>
<protein>
    <submittedName>
        <fullName evidence="5">Tigger transposable element-derived protein 4-like</fullName>
    </submittedName>
</protein>
<dbReference type="PROSITE" id="PS51253">
    <property type="entry name" value="HTH_CENPB"/>
    <property type="match status" value="1"/>
</dbReference>
<proteinExistence type="predicted"/>
<dbReference type="RefSeq" id="XP_013793905.1">
    <property type="nucleotide sequence ID" value="XM_013938451.1"/>
</dbReference>